<dbReference type="InParanoid" id="J9D123"/>
<protein>
    <submittedName>
        <fullName evidence="2">Uncharacterized protein</fullName>
    </submittedName>
</protein>
<name>J9D123_EDHAE</name>
<keyword evidence="1" id="KW-0472">Membrane</keyword>
<dbReference type="Proteomes" id="UP000003163">
    <property type="component" value="Unassembled WGS sequence"/>
</dbReference>
<organism evidence="2 3">
    <name type="scientific">Edhazardia aedis (strain USNM 41457)</name>
    <name type="common">Microsporidian parasite</name>
    <dbReference type="NCBI Taxonomy" id="1003232"/>
    <lineage>
        <taxon>Eukaryota</taxon>
        <taxon>Fungi</taxon>
        <taxon>Fungi incertae sedis</taxon>
        <taxon>Microsporidia</taxon>
        <taxon>Edhazardia</taxon>
    </lineage>
</organism>
<keyword evidence="3" id="KW-1185">Reference proteome</keyword>
<keyword evidence="1" id="KW-0812">Transmembrane</keyword>
<dbReference type="HOGENOM" id="CLU_1214743_0_0_1"/>
<dbReference type="VEuPathDB" id="MicrosporidiaDB:EDEG_00524"/>
<keyword evidence="1" id="KW-1133">Transmembrane helix</keyword>
<evidence type="ECO:0000313" key="3">
    <source>
        <dbReference type="Proteomes" id="UP000003163"/>
    </source>
</evidence>
<reference evidence="3" key="2">
    <citation type="submission" date="2015-07" db="EMBL/GenBank/DDBJ databases">
        <title>Contrasting host-pathogen interactions and genome evolution in two generalist and specialist microsporidian pathogens of mosquitoes.</title>
        <authorList>
            <consortium name="The Broad Institute Genomics Platform"/>
            <consortium name="The Broad Institute Genome Sequencing Center for Infectious Disease"/>
            <person name="Cuomo C.A."/>
            <person name="Sanscrainte N.D."/>
            <person name="Goldberg J.M."/>
            <person name="Heiman D."/>
            <person name="Young S."/>
            <person name="Zeng Q."/>
            <person name="Becnel J.J."/>
            <person name="Birren B.W."/>
        </authorList>
    </citation>
    <scope>NUCLEOTIDE SEQUENCE [LARGE SCALE GENOMIC DNA]</scope>
    <source>
        <strain evidence="3">USNM 41457</strain>
    </source>
</reference>
<evidence type="ECO:0000313" key="2">
    <source>
        <dbReference type="EMBL" id="EJW01279.1"/>
    </source>
</evidence>
<gene>
    <name evidence="2" type="ORF">EDEG_00524</name>
</gene>
<feature type="transmembrane region" description="Helical" evidence="1">
    <location>
        <begin position="14"/>
        <end position="35"/>
    </location>
</feature>
<comment type="caution">
    <text evidence="2">The sequence shown here is derived from an EMBL/GenBank/DDBJ whole genome shotgun (WGS) entry which is preliminary data.</text>
</comment>
<proteinExistence type="predicted"/>
<accession>J9D123</accession>
<dbReference type="EMBL" id="AFBI03000006">
    <property type="protein sequence ID" value="EJW01279.1"/>
    <property type="molecule type" value="Genomic_DNA"/>
</dbReference>
<evidence type="ECO:0000256" key="1">
    <source>
        <dbReference type="SAM" id="Phobius"/>
    </source>
</evidence>
<reference evidence="2 3" key="1">
    <citation type="submission" date="2011-08" db="EMBL/GenBank/DDBJ databases">
        <authorList>
            <person name="Liu Z.J."/>
            <person name="Shi F.L."/>
            <person name="Lu J.Q."/>
            <person name="Li M."/>
            <person name="Wang Z.L."/>
        </authorList>
    </citation>
    <scope>NUCLEOTIDE SEQUENCE [LARGE SCALE GENOMIC DNA]</scope>
    <source>
        <strain evidence="2 3">USNM 41457</strain>
    </source>
</reference>
<dbReference type="AlphaFoldDB" id="J9D123"/>
<sequence length="228" mass="26894">MTNVLNSYLMFPRIYILFLKFVLLFFVLTGVHFKVSESYSFSRERSIRDATEQVNLSNQFIGVYDSFNITTPTTIEDTDLCEFRSFNTNKTEIEILDDYFQNLPTFDTNNVKNRDIKFLGGQIEFVDDFSEPLNALKKLIEEKNNIIVEKYNIAKLFDLLMKTGDDFEEQFIWKGKLHKQIFGSETAQIFIESGLSNSKKWDFKEEGQYIALFYDHYIRFSNISMLDH</sequence>